<dbReference type="PANTHER" id="PTHR30250:SF26">
    <property type="entry name" value="PSMA PROTEIN"/>
    <property type="match status" value="1"/>
</dbReference>
<evidence type="ECO:0000256" key="2">
    <source>
        <dbReference type="ARBA" id="ARBA00022475"/>
    </source>
</evidence>
<feature type="transmembrane region" description="Helical" evidence="6">
    <location>
        <begin position="42"/>
        <end position="65"/>
    </location>
</feature>
<keyword evidence="5 6" id="KW-0472">Membrane</keyword>
<dbReference type="OrthoDB" id="5751261at2"/>
<keyword evidence="3 6" id="KW-0812">Transmembrane</keyword>
<keyword evidence="8" id="KW-1185">Reference proteome</keyword>
<dbReference type="STRING" id="29349.CLOTH_16150"/>
<proteinExistence type="predicted"/>
<comment type="caution">
    <text evidence="7">The sequence shown here is derived from an EMBL/GenBank/DDBJ whole genome shotgun (WGS) entry which is preliminary data.</text>
</comment>
<evidence type="ECO:0000256" key="3">
    <source>
        <dbReference type="ARBA" id="ARBA00022692"/>
    </source>
</evidence>
<dbReference type="GO" id="GO:0005886">
    <property type="term" value="C:plasma membrane"/>
    <property type="evidence" value="ECO:0007669"/>
    <property type="project" value="UniProtKB-SubCell"/>
</dbReference>
<feature type="transmembrane region" description="Helical" evidence="6">
    <location>
        <begin position="163"/>
        <end position="181"/>
    </location>
</feature>
<dbReference type="PANTHER" id="PTHR30250">
    <property type="entry name" value="PST FAMILY PREDICTED COLANIC ACID TRANSPORTER"/>
    <property type="match status" value="1"/>
</dbReference>
<name>A0A1V4I5R5_9FIRM</name>
<evidence type="ECO:0000313" key="7">
    <source>
        <dbReference type="EMBL" id="OPJ55312.1"/>
    </source>
</evidence>
<feature type="transmembrane region" description="Helical" evidence="6">
    <location>
        <begin position="226"/>
        <end position="244"/>
    </location>
</feature>
<feature type="transmembrane region" description="Helical" evidence="6">
    <location>
        <begin position="86"/>
        <end position="107"/>
    </location>
</feature>
<dbReference type="Pfam" id="PF01943">
    <property type="entry name" value="Polysacc_synt"/>
    <property type="match status" value="1"/>
</dbReference>
<dbReference type="InterPro" id="IPR002797">
    <property type="entry name" value="Polysacc_synth"/>
</dbReference>
<dbReference type="Proteomes" id="UP000190140">
    <property type="component" value="Unassembled WGS sequence"/>
</dbReference>
<organism evidence="7 8">
    <name type="scientific">Alkalithermobacter paradoxus</name>
    <dbReference type="NCBI Taxonomy" id="29349"/>
    <lineage>
        <taxon>Bacteria</taxon>
        <taxon>Bacillati</taxon>
        <taxon>Bacillota</taxon>
        <taxon>Clostridia</taxon>
        <taxon>Peptostreptococcales</taxon>
        <taxon>Tepidibacteraceae</taxon>
        <taxon>Alkalithermobacter</taxon>
    </lineage>
</organism>
<dbReference type="AlphaFoldDB" id="A0A1V4I5R5"/>
<keyword evidence="4 6" id="KW-1133">Transmembrane helix</keyword>
<evidence type="ECO:0000313" key="8">
    <source>
        <dbReference type="Proteomes" id="UP000190140"/>
    </source>
</evidence>
<feature type="transmembrane region" description="Helical" evidence="6">
    <location>
        <begin position="377"/>
        <end position="394"/>
    </location>
</feature>
<feature type="transmembrane region" description="Helical" evidence="6">
    <location>
        <begin position="127"/>
        <end position="151"/>
    </location>
</feature>
<feature type="transmembrane region" description="Helical" evidence="6">
    <location>
        <begin position="187"/>
        <end position="206"/>
    </location>
</feature>
<protein>
    <submittedName>
        <fullName evidence="7">Polysaccharide biosynthesis protein</fullName>
    </submittedName>
</protein>
<dbReference type="RefSeq" id="WP_079412895.1">
    <property type="nucleotide sequence ID" value="NZ_MZGW01000006.1"/>
</dbReference>
<evidence type="ECO:0000256" key="1">
    <source>
        <dbReference type="ARBA" id="ARBA00004651"/>
    </source>
</evidence>
<comment type="subcellular location">
    <subcellularLocation>
        <location evidence="1">Cell membrane</location>
        <topology evidence="1">Multi-pass membrane protein</topology>
    </subcellularLocation>
</comment>
<gene>
    <name evidence="7" type="ORF">CLOTH_16150</name>
</gene>
<evidence type="ECO:0000256" key="6">
    <source>
        <dbReference type="SAM" id="Phobius"/>
    </source>
</evidence>
<accession>A0A1V4I5R5</accession>
<dbReference type="InterPro" id="IPR050833">
    <property type="entry name" value="Poly_Biosynth_Transport"/>
</dbReference>
<feature type="transmembrane region" description="Helical" evidence="6">
    <location>
        <begin position="12"/>
        <end position="36"/>
    </location>
</feature>
<evidence type="ECO:0000256" key="4">
    <source>
        <dbReference type="ARBA" id="ARBA00022989"/>
    </source>
</evidence>
<feature type="transmembrane region" description="Helical" evidence="6">
    <location>
        <begin position="343"/>
        <end position="365"/>
    </location>
</feature>
<feature type="transmembrane region" description="Helical" evidence="6">
    <location>
        <begin position="464"/>
        <end position="485"/>
    </location>
</feature>
<feature type="transmembrane region" description="Helical" evidence="6">
    <location>
        <begin position="436"/>
        <end position="458"/>
    </location>
</feature>
<feature type="transmembrane region" description="Helical" evidence="6">
    <location>
        <begin position="400"/>
        <end position="424"/>
    </location>
</feature>
<feature type="transmembrane region" description="Helical" evidence="6">
    <location>
        <begin position="313"/>
        <end position="331"/>
    </location>
</feature>
<dbReference type="EMBL" id="MZGW01000006">
    <property type="protein sequence ID" value="OPJ55312.1"/>
    <property type="molecule type" value="Genomic_DNA"/>
</dbReference>
<keyword evidence="2" id="KW-1003">Cell membrane</keyword>
<evidence type="ECO:0000256" key="5">
    <source>
        <dbReference type="ARBA" id="ARBA00023136"/>
    </source>
</evidence>
<sequence>MKVNQLKVGAALSYISMVIGYVVSIVYTPIILRLLGQSEYGLYNLVASVVAYLGVLNFGFGSAYMRYYSRYRVQENKNKIYKLNGMFLIIFSIMGLVAVVAGSILAFNTELVFGEEFTNTELSRAKTLMVILVANLAISFPNMVFSSYITANEKFVFQKLIQMLKVIVTPFIVLPVLIMGYGSIGMVVATTFLNMFIEVINAIYCIKKLRMKFSFSSFDFKLMKEMTVFSSFIFINLVIDQINWNVDKFILGRFHGTTSVAIYGIAAQLNTYYLTLSTAISSVFIPRVHTIVASSDDNDELTKLFTRIGRIQFIILSLILTGFIFLGRPFINMWAGNNYSDSYLITLLLIIPVTIPLIQNIGIEIQRAKNLHQFRSWVYFFIALANLGITIPLAKIYGGIGAAMGTAISLIIGNVVIMNIYYHLKVGLDMKFFWKQIFSFTPALIAPVIVGGLINYFFNLYRLFNFLGFGIIYITVFSVSMWFIGMNQYEKGLIRKPIKRLFIKLAIGGINYDR</sequence>
<reference evidence="7 8" key="1">
    <citation type="submission" date="2017-03" db="EMBL/GenBank/DDBJ databases">
        <title>Genome sequence of Clostridium thermoalcaliphilum DSM 7309.</title>
        <authorList>
            <person name="Poehlein A."/>
            <person name="Daniel R."/>
        </authorList>
    </citation>
    <scope>NUCLEOTIDE SEQUENCE [LARGE SCALE GENOMIC DNA]</scope>
    <source>
        <strain evidence="7 8">DSM 7309</strain>
    </source>
</reference>